<evidence type="ECO:0000313" key="2">
    <source>
        <dbReference type="EMBL" id="KAJ1134492.1"/>
    </source>
</evidence>
<dbReference type="Proteomes" id="UP001066276">
    <property type="component" value="Chromosome 6"/>
</dbReference>
<comment type="caution">
    <text evidence="2">The sequence shown here is derived from an EMBL/GenBank/DDBJ whole genome shotgun (WGS) entry which is preliminary data.</text>
</comment>
<name>A0AAV7Q5K7_PLEWA</name>
<gene>
    <name evidence="2" type="ORF">NDU88_000943</name>
</gene>
<evidence type="ECO:0000313" key="3">
    <source>
        <dbReference type="Proteomes" id="UP001066276"/>
    </source>
</evidence>
<sequence length="184" mass="19718">MHEQSTRSQGRGAPTRRPPLPPHGPQAPGVFQPDRQAMPLWGTGPPPWPHKEVAFAPCPPKPPHRGCGSDALPWQPLWSPTCPTGGWGAQASLLLSVWRGFTVPHTIRSLPQPRVRWAALRVCGLSRAVLGRPRGYVAYTVPGDATCADGLRAKALDLVSPGADVRALKKGSYTAAHLAMSPRS</sequence>
<proteinExistence type="predicted"/>
<accession>A0AAV7Q5K7</accession>
<organism evidence="2 3">
    <name type="scientific">Pleurodeles waltl</name>
    <name type="common">Iberian ribbed newt</name>
    <dbReference type="NCBI Taxonomy" id="8319"/>
    <lineage>
        <taxon>Eukaryota</taxon>
        <taxon>Metazoa</taxon>
        <taxon>Chordata</taxon>
        <taxon>Craniata</taxon>
        <taxon>Vertebrata</taxon>
        <taxon>Euteleostomi</taxon>
        <taxon>Amphibia</taxon>
        <taxon>Batrachia</taxon>
        <taxon>Caudata</taxon>
        <taxon>Salamandroidea</taxon>
        <taxon>Salamandridae</taxon>
        <taxon>Pleurodelinae</taxon>
        <taxon>Pleurodeles</taxon>
    </lineage>
</organism>
<reference evidence="2" key="1">
    <citation type="journal article" date="2022" name="bioRxiv">
        <title>Sequencing and chromosome-scale assembly of the giantPleurodeles waltlgenome.</title>
        <authorList>
            <person name="Brown T."/>
            <person name="Elewa A."/>
            <person name="Iarovenko S."/>
            <person name="Subramanian E."/>
            <person name="Araus A.J."/>
            <person name="Petzold A."/>
            <person name="Susuki M."/>
            <person name="Suzuki K.-i.T."/>
            <person name="Hayashi T."/>
            <person name="Toyoda A."/>
            <person name="Oliveira C."/>
            <person name="Osipova E."/>
            <person name="Leigh N.D."/>
            <person name="Simon A."/>
            <person name="Yun M.H."/>
        </authorList>
    </citation>
    <scope>NUCLEOTIDE SEQUENCE</scope>
    <source>
        <strain evidence="2">20211129_DDA</strain>
        <tissue evidence="2">Liver</tissue>
    </source>
</reference>
<feature type="compositionally biased region" description="Pro residues" evidence="1">
    <location>
        <begin position="16"/>
        <end position="25"/>
    </location>
</feature>
<keyword evidence="3" id="KW-1185">Reference proteome</keyword>
<dbReference type="AlphaFoldDB" id="A0AAV7Q5K7"/>
<protein>
    <submittedName>
        <fullName evidence="2">Uncharacterized protein</fullName>
    </submittedName>
</protein>
<feature type="region of interest" description="Disordered" evidence="1">
    <location>
        <begin position="1"/>
        <end position="40"/>
    </location>
</feature>
<evidence type="ECO:0000256" key="1">
    <source>
        <dbReference type="SAM" id="MobiDB-lite"/>
    </source>
</evidence>
<dbReference type="EMBL" id="JANPWB010000010">
    <property type="protein sequence ID" value="KAJ1134492.1"/>
    <property type="molecule type" value="Genomic_DNA"/>
</dbReference>